<dbReference type="GO" id="GO:0016460">
    <property type="term" value="C:myosin II complex"/>
    <property type="evidence" value="ECO:0007669"/>
    <property type="project" value="TreeGrafter"/>
</dbReference>
<dbReference type="GO" id="GO:0005509">
    <property type="term" value="F:calcium ion binding"/>
    <property type="evidence" value="ECO:0007669"/>
    <property type="project" value="InterPro"/>
</dbReference>
<keyword evidence="6" id="KW-1185">Reference proteome</keyword>
<name>A0AAV2R196_MEGNR</name>
<dbReference type="SUPFAM" id="SSF47473">
    <property type="entry name" value="EF-hand"/>
    <property type="match status" value="1"/>
</dbReference>
<proteinExistence type="predicted"/>
<evidence type="ECO:0000313" key="6">
    <source>
        <dbReference type="Proteomes" id="UP001497623"/>
    </source>
</evidence>
<dbReference type="PROSITE" id="PS50222">
    <property type="entry name" value="EF_HAND_2"/>
    <property type="match status" value="4"/>
</dbReference>
<dbReference type="InterPro" id="IPR050230">
    <property type="entry name" value="CALM/Myosin/TropC-like"/>
</dbReference>
<feature type="domain" description="EF-hand" evidence="4">
    <location>
        <begin position="119"/>
        <end position="150"/>
    </location>
</feature>
<sequence>MGDLSEEQLTTLQMAFDAIDTDNTGAIDSKAIGTILKDCGVRVSEEELEEIVMEVDDDGSGLLEFEEFTQLAAKFLLEEDLVELRKELREAFRIYDKEGVGYITNAVFIEILKELDPKLTQENLDDIIEEIDEDGSGTVDFEEFMQMMTG</sequence>
<evidence type="ECO:0000256" key="3">
    <source>
        <dbReference type="ARBA" id="ARBA00037722"/>
    </source>
</evidence>
<comment type="function">
    <text evidence="3">Troponin is the central regulatory protein of striated muscle contraction. Tn consists of three components: Tn-I which is the inhibitor of actomyosin ATPase, Tn-T which contains the binding site for tropomyosin and Tn-C. The binding of calcium to Tn-C abolishes the inhibitory action of Tn on actin filaments.</text>
</comment>
<dbReference type="Gene3D" id="1.10.238.10">
    <property type="entry name" value="EF-hand"/>
    <property type="match status" value="2"/>
</dbReference>
<evidence type="ECO:0000256" key="2">
    <source>
        <dbReference type="ARBA" id="ARBA00022837"/>
    </source>
</evidence>
<evidence type="ECO:0000313" key="5">
    <source>
        <dbReference type="EMBL" id="CAL4104311.1"/>
    </source>
</evidence>
<dbReference type="AlphaFoldDB" id="A0AAV2R196"/>
<feature type="domain" description="EF-hand" evidence="4">
    <location>
        <begin position="83"/>
        <end position="118"/>
    </location>
</feature>
<evidence type="ECO:0000256" key="1">
    <source>
        <dbReference type="ARBA" id="ARBA00022737"/>
    </source>
</evidence>
<protein>
    <recommendedName>
        <fullName evidence="4">EF-hand domain-containing protein</fullName>
    </recommendedName>
</protein>
<feature type="domain" description="EF-hand" evidence="4">
    <location>
        <begin position="43"/>
        <end position="78"/>
    </location>
</feature>
<gene>
    <name evidence="5" type="ORF">MNOR_LOCUS17749</name>
</gene>
<dbReference type="FunFam" id="1.10.238.10:FF:000003">
    <property type="entry name" value="Calmodulin A"/>
    <property type="match status" value="1"/>
</dbReference>
<dbReference type="PROSITE" id="PS00018">
    <property type="entry name" value="EF_HAND_1"/>
    <property type="match status" value="2"/>
</dbReference>
<organism evidence="5 6">
    <name type="scientific">Meganyctiphanes norvegica</name>
    <name type="common">Northern krill</name>
    <name type="synonym">Thysanopoda norvegica</name>
    <dbReference type="NCBI Taxonomy" id="48144"/>
    <lineage>
        <taxon>Eukaryota</taxon>
        <taxon>Metazoa</taxon>
        <taxon>Ecdysozoa</taxon>
        <taxon>Arthropoda</taxon>
        <taxon>Crustacea</taxon>
        <taxon>Multicrustacea</taxon>
        <taxon>Malacostraca</taxon>
        <taxon>Eumalacostraca</taxon>
        <taxon>Eucarida</taxon>
        <taxon>Euphausiacea</taxon>
        <taxon>Euphausiidae</taxon>
        <taxon>Meganyctiphanes</taxon>
    </lineage>
</organism>
<dbReference type="Pfam" id="PF13499">
    <property type="entry name" value="EF-hand_7"/>
    <property type="match status" value="2"/>
</dbReference>
<evidence type="ECO:0000259" key="4">
    <source>
        <dbReference type="PROSITE" id="PS50222"/>
    </source>
</evidence>
<accession>A0AAV2R196</accession>
<dbReference type="PANTHER" id="PTHR23048:SF0">
    <property type="entry name" value="CALMODULIN LIKE 3"/>
    <property type="match status" value="1"/>
</dbReference>
<keyword evidence="1" id="KW-0677">Repeat</keyword>
<dbReference type="InterPro" id="IPR002048">
    <property type="entry name" value="EF_hand_dom"/>
</dbReference>
<dbReference type="Proteomes" id="UP001497623">
    <property type="component" value="Unassembled WGS sequence"/>
</dbReference>
<dbReference type="InterPro" id="IPR018247">
    <property type="entry name" value="EF_Hand_1_Ca_BS"/>
</dbReference>
<feature type="domain" description="EF-hand" evidence="4">
    <location>
        <begin position="7"/>
        <end position="42"/>
    </location>
</feature>
<comment type="caution">
    <text evidence="5">The sequence shown here is derived from an EMBL/GenBank/DDBJ whole genome shotgun (WGS) entry which is preliminary data.</text>
</comment>
<dbReference type="SMART" id="SM00054">
    <property type="entry name" value="EFh"/>
    <property type="match status" value="4"/>
</dbReference>
<dbReference type="PANTHER" id="PTHR23048">
    <property type="entry name" value="MYOSIN LIGHT CHAIN 1, 3"/>
    <property type="match status" value="1"/>
</dbReference>
<reference evidence="5 6" key="1">
    <citation type="submission" date="2024-05" db="EMBL/GenBank/DDBJ databases">
        <authorList>
            <person name="Wallberg A."/>
        </authorList>
    </citation>
    <scope>NUCLEOTIDE SEQUENCE [LARGE SCALE GENOMIC DNA]</scope>
</reference>
<dbReference type="CDD" id="cd00051">
    <property type="entry name" value="EFh"/>
    <property type="match status" value="2"/>
</dbReference>
<dbReference type="InterPro" id="IPR011992">
    <property type="entry name" value="EF-hand-dom_pair"/>
</dbReference>
<keyword evidence="2" id="KW-0106">Calcium</keyword>
<dbReference type="EMBL" id="CAXKWB010012352">
    <property type="protein sequence ID" value="CAL4104311.1"/>
    <property type="molecule type" value="Genomic_DNA"/>
</dbReference>